<dbReference type="InterPro" id="IPR036388">
    <property type="entry name" value="WH-like_DNA-bd_sf"/>
</dbReference>
<dbReference type="Pfam" id="PF01022">
    <property type="entry name" value="HTH_5"/>
    <property type="match status" value="1"/>
</dbReference>
<dbReference type="Gene3D" id="3.30.530.20">
    <property type="match status" value="1"/>
</dbReference>
<protein>
    <submittedName>
        <fullName evidence="3">ArsR family transcriptional regulator</fullName>
    </submittedName>
</protein>
<dbReference type="CDD" id="cd00090">
    <property type="entry name" value="HTH_ARSR"/>
    <property type="match status" value="1"/>
</dbReference>
<comment type="caution">
    <text evidence="3">The sequence shown here is derived from an EMBL/GenBank/DDBJ whole genome shotgun (WGS) entry which is preliminary data.</text>
</comment>
<dbReference type="Proteomes" id="UP000472335">
    <property type="component" value="Unassembled WGS sequence"/>
</dbReference>
<organism evidence="3 4">
    <name type="scientific">Streptomyces scabichelini</name>
    <dbReference type="NCBI Taxonomy" id="2711217"/>
    <lineage>
        <taxon>Bacteria</taxon>
        <taxon>Bacillati</taxon>
        <taxon>Actinomycetota</taxon>
        <taxon>Actinomycetes</taxon>
        <taxon>Kitasatosporales</taxon>
        <taxon>Streptomycetaceae</taxon>
        <taxon>Streptomyces</taxon>
    </lineage>
</organism>
<dbReference type="SUPFAM" id="SSF46785">
    <property type="entry name" value="Winged helix' DNA-binding domain"/>
    <property type="match status" value="1"/>
</dbReference>
<dbReference type="InterPro" id="IPR001845">
    <property type="entry name" value="HTH_ArsR_DNA-bd_dom"/>
</dbReference>
<dbReference type="SUPFAM" id="SSF55961">
    <property type="entry name" value="Bet v1-like"/>
    <property type="match status" value="1"/>
</dbReference>
<dbReference type="RefSeq" id="WP_165260110.1">
    <property type="nucleotide sequence ID" value="NZ_JAAKZY010000047.1"/>
</dbReference>
<dbReference type="EMBL" id="JAAKZY010000047">
    <property type="protein sequence ID" value="NGO09275.1"/>
    <property type="molecule type" value="Genomic_DNA"/>
</dbReference>
<feature type="region of interest" description="Disordered" evidence="1">
    <location>
        <begin position="51"/>
        <end position="73"/>
    </location>
</feature>
<gene>
    <name evidence="3" type="ORF">G5C60_17120</name>
</gene>
<dbReference type="InterPro" id="IPR023393">
    <property type="entry name" value="START-like_dom_sf"/>
</dbReference>
<sequence length="135" mass="15094">MFPPVHTARSAAALPGRKGGEIAHELEMSRPRVSRHLRVLREAEVVAVRATLGRDARRPPGTAASLGQRSSEVMSATHTTVIDGRPALQFECHLKRSREKVWPAVTDPRHLSQWYPFRVTETGAEGRRAACLRRR</sequence>
<reference evidence="3 4" key="1">
    <citation type="submission" date="2020-02" db="EMBL/GenBank/DDBJ databases">
        <title>Whole-genome analyses of novel actinobacteria.</title>
        <authorList>
            <person name="Sahin N."/>
            <person name="Gencbay T."/>
        </authorList>
    </citation>
    <scope>NUCLEOTIDE SEQUENCE [LARGE SCALE GENOMIC DNA]</scope>
    <source>
        <strain evidence="3 4">HC44</strain>
    </source>
</reference>
<feature type="domain" description="HTH arsR-type" evidence="2">
    <location>
        <begin position="20"/>
        <end position="46"/>
    </location>
</feature>
<evidence type="ECO:0000256" key="1">
    <source>
        <dbReference type="SAM" id="MobiDB-lite"/>
    </source>
</evidence>
<name>A0A6G4V5T1_9ACTN</name>
<dbReference type="InterPro" id="IPR036390">
    <property type="entry name" value="WH_DNA-bd_sf"/>
</dbReference>
<dbReference type="Gene3D" id="1.10.10.10">
    <property type="entry name" value="Winged helix-like DNA-binding domain superfamily/Winged helix DNA-binding domain"/>
    <property type="match status" value="1"/>
</dbReference>
<dbReference type="InterPro" id="IPR011991">
    <property type="entry name" value="ArsR-like_HTH"/>
</dbReference>
<evidence type="ECO:0000313" key="4">
    <source>
        <dbReference type="Proteomes" id="UP000472335"/>
    </source>
</evidence>
<dbReference type="GO" id="GO:0003700">
    <property type="term" value="F:DNA-binding transcription factor activity"/>
    <property type="evidence" value="ECO:0007669"/>
    <property type="project" value="InterPro"/>
</dbReference>
<accession>A0A6G4V5T1</accession>
<evidence type="ECO:0000313" key="3">
    <source>
        <dbReference type="EMBL" id="NGO09275.1"/>
    </source>
</evidence>
<evidence type="ECO:0000259" key="2">
    <source>
        <dbReference type="Pfam" id="PF01022"/>
    </source>
</evidence>
<keyword evidence="4" id="KW-1185">Reference proteome</keyword>
<proteinExistence type="predicted"/>
<dbReference type="AlphaFoldDB" id="A0A6G4V5T1"/>